<dbReference type="AlphaFoldDB" id="A0A0J6IDS3"/>
<accession>A0A0J6IDS3</accession>
<dbReference type="EMBL" id="DS268112">
    <property type="protein sequence ID" value="KMM69887.1"/>
    <property type="molecule type" value="Genomic_DNA"/>
</dbReference>
<organism evidence="2 3">
    <name type="scientific">Coccidioides posadasii RMSCC 3488</name>
    <dbReference type="NCBI Taxonomy" id="454284"/>
    <lineage>
        <taxon>Eukaryota</taxon>
        <taxon>Fungi</taxon>
        <taxon>Dikarya</taxon>
        <taxon>Ascomycota</taxon>
        <taxon>Pezizomycotina</taxon>
        <taxon>Eurotiomycetes</taxon>
        <taxon>Eurotiomycetidae</taxon>
        <taxon>Onygenales</taxon>
        <taxon>Onygenaceae</taxon>
        <taxon>Coccidioides</taxon>
    </lineage>
</organism>
<feature type="region of interest" description="Disordered" evidence="1">
    <location>
        <begin position="79"/>
        <end position="112"/>
    </location>
</feature>
<proteinExistence type="predicted"/>
<dbReference type="Proteomes" id="UP000054567">
    <property type="component" value="Unassembled WGS sequence"/>
</dbReference>
<evidence type="ECO:0000313" key="3">
    <source>
        <dbReference type="Proteomes" id="UP000054567"/>
    </source>
</evidence>
<reference evidence="3" key="3">
    <citation type="journal article" date="2010" name="Genome Res.">
        <title>Population genomic sequencing of Coccidioides fungi reveals recent hybridization and transposon control.</title>
        <authorList>
            <person name="Neafsey D.E."/>
            <person name="Barker B.M."/>
            <person name="Sharpton T.J."/>
            <person name="Stajich J.E."/>
            <person name="Park D.J."/>
            <person name="Whiston E."/>
            <person name="Hung C.-Y."/>
            <person name="McMahan C."/>
            <person name="White J."/>
            <person name="Sykes S."/>
            <person name="Heiman D."/>
            <person name="Young S."/>
            <person name="Zeng Q."/>
            <person name="Abouelleil A."/>
            <person name="Aftuck L."/>
            <person name="Bessette D."/>
            <person name="Brown A."/>
            <person name="FitzGerald M."/>
            <person name="Lui A."/>
            <person name="Macdonald J.P."/>
            <person name="Priest M."/>
            <person name="Orbach M.J."/>
            <person name="Galgiani J.N."/>
            <person name="Kirkland T.N."/>
            <person name="Cole G.T."/>
            <person name="Birren B.W."/>
            <person name="Henn M.R."/>
            <person name="Taylor J.W."/>
            <person name="Rounsley S.D."/>
        </authorList>
    </citation>
    <scope>NUCLEOTIDE SEQUENCE [LARGE SCALE GENOMIC DNA]</scope>
    <source>
        <strain evidence="3">RMSCC 3488</strain>
    </source>
</reference>
<reference evidence="3" key="2">
    <citation type="journal article" date="2009" name="Genome Res.">
        <title>Comparative genomic analyses of the human fungal pathogens Coccidioides and their relatives.</title>
        <authorList>
            <person name="Sharpton T.J."/>
            <person name="Stajich J.E."/>
            <person name="Rounsley S.D."/>
            <person name="Gardner M.J."/>
            <person name="Wortman J.R."/>
            <person name="Jordar V.S."/>
            <person name="Maiti R."/>
            <person name="Kodira C.D."/>
            <person name="Neafsey D.E."/>
            <person name="Zeng Q."/>
            <person name="Hung C.-Y."/>
            <person name="McMahan C."/>
            <person name="Muszewska A."/>
            <person name="Grynberg M."/>
            <person name="Mandel M.A."/>
            <person name="Kellner E.M."/>
            <person name="Barker B.M."/>
            <person name="Galgiani J.N."/>
            <person name="Orbach M.J."/>
            <person name="Kirkland T.N."/>
            <person name="Cole G.T."/>
            <person name="Henn M.R."/>
            <person name="Birren B.W."/>
            <person name="Taylor J.W."/>
        </authorList>
    </citation>
    <scope>NUCLEOTIDE SEQUENCE [LARGE SCALE GENOMIC DNA]</scope>
    <source>
        <strain evidence="3">RMSCC 3488</strain>
    </source>
</reference>
<protein>
    <submittedName>
        <fullName evidence="2">Uncharacterized protein</fullName>
    </submittedName>
</protein>
<dbReference type="VEuPathDB" id="FungiDB:CPAG_06200"/>
<evidence type="ECO:0000256" key="1">
    <source>
        <dbReference type="SAM" id="MobiDB-lite"/>
    </source>
</evidence>
<gene>
    <name evidence="2" type="ORF">CPAG_06200</name>
</gene>
<reference evidence="2 3" key="1">
    <citation type="submission" date="2007-06" db="EMBL/GenBank/DDBJ databases">
        <title>The Genome Sequence of Coccidioides posadasii RMSCC_3488.</title>
        <authorList>
            <consortium name="Coccidioides Genome Resources Consortium"/>
            <consortium name="The Broad Institute Genome Sequencing Platform"/>
            <person name="Henn M.R."/>
            <person name="Sykes S."/>
            <person name="Young S."/>
            <person name="Jaffe D."/>
            <person name="Berlin A."/>
            <person name="Alvarez P."/>
            <person name="Butler J."/>
            <person name="Gnerre S."/>
            <person name="Grabherr M."/>
            <person name="Mauceli E."/>
            <person name="Brockman W."/>
            <person name="Kodira C."/>
            <person name="Alvarado L."/>
            <person name="Zeng Q."/>
            <person name="Crawford M."/>
            <person name="Antoine C."/>
            <person name="Devon K."/>
            <person name="Galgiani J."/>
            <person name="Orsborn K."/>
            <person name="Lewis M.L."/>
            <person name="Nusbaum C."/>
            <person name="Galagan J."/>
            <person name="Birren B."/>
        </authorList>
    </citation>
    <scope>NUCLEOTIDE SEQUENCE [LARGE SCALE GENOMIC DNA]</scope>
    <source>
        <strain evidence="2 3">RMSCC 3488</strain>
    </source>
</reference>
<sequence length="150" mass="16590">MGASSISPSSHPGPFRTVQRHDPHRQLFIANQWPLQSASPIIHFTRQQQTTPRLRARMDHVFEGCLTLEFSCFSPKFSLSRNRHGTGQRQGRSPVSEVREINGKGGGLDPDGEGLRVKLSVPRDGRVSRQGLVGRQMGPGSAPIPRLKCM</sequence>
<evidence type="ECO:0000313" key="2">
    <source>
        <dbReference type="EMBL" id="KMM69887.1"/>
    </source>
</evidence>
<name>A0A0J6IDS3_COCPO</name>